<dbReference type="Proteomes" id="UP000243459">
    <property type="component" value="Chromosome 4"/>
</dbReference>
<feature type="domain" description="SKP1 component dimerisation" evidence="4">
    <location>
        <begin position="133"/>
        <end position="175"/>
    </location>
</feature>
<dbReference type="AlphaFoldDB" id="A0A5P1F4G7"/>
<organism evidence="5 6">
    <name type="scientific">Asparagus officinalis</name>
    <name type="common">Garden asparagus</name>
    <dbReference type="NCBI Taxonomy" id="4686"/>
    <lineage>
        <taxon>Eukaryota</taxon>
        <taxon>Viridiplantae</taxon>
        <taxon>Streptophyta</taxon>
        <taxon>Embryophyta</taxon>
        <taxon>Tracheophyta</taxon>
        <taxon>Spermatophyta</taxon>
        <taxon>Magnoliopsida</taxon>
        <taxon>Liliopsida</taxon>
        <taxon>Asparagales</taxon>
        <taxon>Asparagaceae</taxon>
        <taxon>Asparagoideae</taxon>
        <taxon>Asparagus</taxon>
    </lineage>
</organism>
<reference evidence="6" key="1">
    <citation type="journal article" date="2017" name="Nat. Commun.">
        <title>The asparagus genome sheds light on the origin and evolution of a young Y chromosome.</title>
        <authorList>
            <person name="Harkess A."/>
            <person name="Zhou J."/>
            <person name="Xu C."/>
            <person name="Bowers J.E."/>
            <person name="Van der Hulst R."/>
            <person name="Ayyampalayam S."/>
            <person name="Mercati F."/>
            <person name="Riccardi P."/>
            <person name="McKain M.R."/>
            <person name="Kakrana A."/>
            <person name="Tang H."/>
            <person name="Ray J."/>
            <person name="Groenendijk J."/>
            <person name="Arikit S."/>
            <person name="Mathioni S.M."/>
            <person name="Nakano M."/>
            <person name="Shan H."/>
            <person name="Telgmann-Rauber A."/>
            <person name="Kanno A."/>
            <person name="Yue Z."/>
            <person name="Chen H."/>
            <person name="Li W."/>
            <person name="Chen Y."/>
            <person name="Xu X."/>
            <person name="Zhang Y."/>
            <person name="Luo S."/>
            <person name="Chen H."/>
            <person name="Gao J."/>
            <person name="Mao Z."/>
            <person name="Pires J.C."/>
            <person name="Luo M."/>
            <person name="Kudrna D."/>
            <person name="Wing R.A."/>
            <person name="Meyers B.C."/>
            <person name="Yi K."/>
            <person name="Kong H."/>
            <person name="Lavrijsen P."/>
            <person name="Sunseri F."/>
            <person name="Falavigna A."/>
            <person name="Ye Y."/>
            <person name="Leebens-Mack J.H."/>
            <person name="Chen G."/>
        </authorList>
    </citation>
    <scope>NUCLEOTIDE SEQUENCE [LARGE SCALE GENOMIC DNA]</scope>
    <source>
        <strain evidence="6">cv. DH0086</strain>
    </source>
</reference>
<dbReference type="PANTHER" id="PTHR11165">
    <property type="entry name" value="SKP1"/>
    <property type="match status" value="1"/>
</dbReference>
<dbReference type="Gramene" id="ONK72623">
    <property type="protein sequence ID" value="ONK72623"/>
    <property type="gene ID" value="A4U43_C04F21330"/>
</dbReference>
<sequence>MTEAATTSGTKSPEATTPEARKRKRNESENRTVMLRTKDNKLVEMKKEAAELSEVLHRQIEEGFVGDAIPVDVKEKTLIRVRVYCDAHSLLASWPSEVVKQRMKQNFDDEFSQTLDFAKRFFMFQAAISLKIKGLVDLLGETLAAKTSGKPIDELLSMIKEDNELTPEEEEQVLRDLDRIVL</sequence>
<keyword evidence="2" id="KW-0175">Coiled coil</keyword>
<comment type="pathway">
    <text evidence="1">Protein modification; protein ubiquitination.</text>
</comment>
<evidence type="ECO:0000313" key="6">
    <source>
        <dbReference type="Proteomes" id="UP000243459"/>
    </source>
</evidence>
<evidence type="ECO:0000256" key="3">
    <source>
        <dbReference type="SAM" id="MobiDB-lite"/>
    </source>
</evidence>
<dbReference type="InterPro" id="IPR036296">
    <property type="entry name" value="SKP1-like_dim_sf"/>
</dbReference>
<dbReference type="SUPFAM" id="SSF81382">
    <property type="entry name" value="Skp1 dimerisation domain-like"/>
    <property type="match status" value="1"/>
</dbReference>
<keyword evidence="6" id="KW-1185">Reference proteome</keyword>
<gene>
    <name evidence="5" type="ORF">A4U43_C04F21330</name>
</gene>
<dbReference type="InterPro" id="IPR011333">
    <property type="entry name" value="SKP1/BTB/POZ_sf"/>
</dbReference>
<dbReference type="GO" id="GO:0006511">
    <property type="term" value="P:ubiquitin-dependent protein catabolic process"/>
    <property type="evidence" value="ECO:0007669"/>
    <property type="project" value="InterPro"/>
</dbReference>
<name>A0A5P1F4G7_ASPOF</name>
<evidence type="ECO:0000256" key="1">
    <source>
        <dbReference type="ARBA" id="ARBA00004906"/>
    </source>
</evidence>
<evidence type="ECO:0000259" key="4">
    <source>
        <dbReference type="Pfam" id="PF01466"/>
    </source>
</evidence>
<accession>A0A5P1F4G7</accession>
<feature type="compositionally biased region" description="Polar residues" evidence="3">
    <location>
        <begin position="1"/>
        <end position="15"/>
    </location>
</feature>
<dbReference type="SUPFAM" id="SSF54695">
    <property type="entry name" value="POZ domain"/>
    <property type="match status" value="1"/>
</dbReference>
<dbReference type="InterPro" id="IPR016897">
    <property type="entry name" value="SKP1"/>
</dbReference>
<dbReference type="EMBL" id="CM007384">
    <property type="protein sequence ID" value="ONK72623.1"/>
    <property type="molecule type" value="Genomic_DNA"/>
</dbReference>
<feature type="region of interest" description="Disordered" evidence="3">
    <location>
        <begin position="1"/>
        <end position="32"/>
    </location>
</feature>
<dbReference type="Gene3D" id="3.30.710.10">
    <property type="entry name" value="Potassium Channel Kv1.1, Chain A"/>
    <property type="match status" value="1"/>
</dbReference>
<dbReference type="InterPro" id="IPR016072">
    <property type="entry name" value="Skp1_comp_dimer"/>
</dbReference>
<evidence type="ECO:0000256" key="2">
    <source>
        <dbReference type="SAM" id="Coils"/>
    </source>
</evidence>
<proteinExistence type="predicted"/>
<evidence type="ECO:0000313" key="5">
    <source>
        <dbReference type="EMBL" id="ONK72623.1"/>
    </source>
</evidence>
<protein>
    <recommendedName>
        <fullName evidence="4">SKP1 component dimerisation domain-containing protein</fullName>
    </recommendedName>
</protein>
<dbReference type="Pfam" id="PF01466">
    <property type="entry name" value="Skp1"/>
    <property type="match status" value="1"/>
</dbReference>
<feature type="coiled-coil region" evidence="2">
    <location>
        <begin position="35"/>
        <end position="62"/>
    </location>
</feature>